<evidence type="ECO:0000313" key="2">
    <source>
        <dbReference type="EMBL" id="KAB8181026.1"/>
    </source>
</evidence>
<comment type="caution">
    <text evidence="2">The sequence shown here is derived from an EMBL/GenBank/DDBJ whole genome shotgun (WGS) entry which is preliminary data.</text>
</comment>
<dbReference type="InterPro" id="IPR004360">
    <property type="entry name" value="Glyas_Fos-R_dOase_dom"/>
</dbReference>
<accession>A0A5N6BKA0</accession>
<organism evidence="2 3">
    <name type="scientific">Microbispora catharanthi</name>
    <dbReference type="NCBI Taxonomy" id="1712871"/>
    <lineage>
        <taxon>Bacteria</taxon>
        <taxon>Bacillati</taxon>
        <taxon>Actinomycetota</taxon>
        <taxon>Actinomycetes</taxon>
        <taxon>Streptosporangiales</taxon>
        <taxon>Streptosporangiaceae</taxon>
        <taxon>Microbispora</taxon>
    </lineage>
</organism>
<name>A0A5N6BKA0_9ACTN</name>
<dbReference type="RefSeq" id="WP_139578636.1">
    <property type="nucleotide sequence ID" value="NZ_VDMA02000019.1"/>
</dbReference>
<keyword evidence="3" id="KW-1185">Reference proteome</keyword>
<proteinExistence type="predicted"/>
<dbReference type="Pfam" id="PF00903">
    <property type="entry name" value="Glyoxalase"/>
    <property type="match status" value="1"/>
</dbReference>
<sequence length="151" mass="17034">MTDPIPQEYKGGVPYLNVHDAKAAIDFYRRAFGAEVSIEIPRQGDKIAHAEFRIGEAVFMLRDEYPEYRFRSPKTIGGTPVNLLVFVPDVETFAERAIAAGARVIRPLEMQFHGDLQVELEDPFGHSWFFSSRVTDMTAQELKETASAVDL</sequence>
<dbReference type="InterPro" id="IPR029068">
    <property type="entry name" value="Glyas_Bleomycin-R_OHBP_Dase"/>
</dbReference>
<dbReference type="AlphaFoldDB" id="A0A5N6BKA0"/>
<dbReference type="PROSITE" id="PS51819">
    <property type="entry name" value="VOC"/>
    <property type="match status" value="1"/>
</dbReference>
<dbReference type="InterPro" id="IPR037523">
    <property type="entry name" value="VOC_core"/>
</dbReference>
<dbReference type="SUPFAM" id="SSF54593">
    <property type="entry name" value="Glyoxalase/Bleomycin resistance protein/Dihydroxybiphenyl dioxygenase"/>
    <property type="match status" value="1"/>
</dbReference>
<evidence type="ECO:0000313" key="3">
    <source>
        <dbReference type="Proteomes" id="UP000313066"/>
    </source>
</evidence>
<evidence type="ECO:0000259" key="1">
    <source>
        <dbReference type="PROSITE" id="PS51819"/>
    </source>
</evidence>
<dbReference type="PANTHER" id="PTHR34109">
    <property type="entry name" value="BNAUNNG04460D PROTEIN-RELATED"/>
    <property type="match status" value="1"/>
</dbReference>
<feature type="domain" description="VOC" evidence="1">
    <location>
        <begin position="9"/>
        <end position="133"/>
    </location>
</feature>
<gene>
    <name evidence="2" type="ORF">FH610_030855</name>
</gene>
<dbReference type="PANTHER" id="PTHR34109:SF1">
    <property type="entry name" value="VOC DOMAIN-CONTAINING PROTEIN"/>
    <property type="match status" value="1"/>
</dbReference>
<protein>
    <submittedName>
        <fullName evidence="2">VOC family protein</fullName>
    </submittedName>
</protein>
<dbReference type="CDD" id="cd07246">
    <property type="entry name" value="VOC_like"/>
    <property type="match status" value="1"/>
</dbReference>
<reference evidence="2 3" key="1">
    <citation type="submission" date="2019-10" db="EMBL/GenBank/DDBJ databases">
        <title>Nonomuraea sp. nov., isolated from Phyllanthus amarus.</title>
        <authorList>
            <person name="Klykleung N."/>
            <person name="Tanasupawat S."/>
        </authorList>
    </citation>
    <scope>NUCLEOTIDE SEQUENCE [LARGE SCALE GENOMIC DNA]</scope>
    <source>
        <strain evidence="2 3">CR1-09</strain>
    </source>
</reference>
<dbReference type="Proteomes" id="UP000313066">
    <property type="component" value="Unassembled WGS sequence"/>
</dbReference>
<dbReference type="Gene3D" id="3.30.720.120">
    <property type="match status" value="1"/>
</dbReference>
<dbReference type="Gene3D" id="3.30.720.110">
    <property type="match status" value="1"/>
</dbReference>
<dbReference type="EMBL" id="VDMA02000019">
    <property type="protein sequence ID" value="KAB8181026.1"/>
    <property type="molecule type" value="Genomic_DNA"/>
</dbReference>